<accession>A0A9Q1IM69</accession>
<evidence type="ECO:0000256" key="8">
    <source>
        <dbReference type="ARBA" id="ARBA00022837"/>
    </source>
</evidence>
<keyword evidence="11 13" id="KW-0413">Isomerase</keyword>
<dbReference type="PROSITE" id="PS50059">
    <property type="entry name" value="FKBP_PPIASE"/>
    <property type="match status" value="4"/>
</dbReference>
<protein>
    <recommendedName>
        <fullName evidence="3 13">peptidylprolyl isomerase</fullName>
        <ecNumber evidence="3 13">5.2.1.8</ecNumber>
    </recommendedName>
</protein>
<dbReference type="InterPro" id="IPR001179">
    <property type="entry name" value="PPIase_FKBP_dom"/>
</dbReference>
<feature type="chain" id="PRO_5040492715" description="peptidylprolyl isomerase" evidence="14">
    <location>
        <begin position="22"/>
        <end position="559"/>
    </location>
</feature>
<keyword evidence="10" id="KW-0325">Glycoprotein</keyword>
<dbReference type="OrthoDB" id="1902587at2759"/>
<feature type="domain" description="PPIase FKBP-type" evidence="15">
    <location>
        <begin position="269"/>
        <end position="357"/>
    </location>
</feature>
<dbReference type="PANTHER" id="PTHR46046">
    <property type="entry name" value="PEPTIDYLPROLYL ISOMERASE"/>
    <property type="match status" value="1"/>
</dbReference>
<comment type="caution">
    <text evidence="17">The sequence shown here is derived from an EMBL/GenBank/DDBJ whole genome shotgun (WGS) entry which is preliminary data.</text>
</comment>
<reference evidence="17" key="1">
    <citation type="journal article" date="2023" name="Science">
        <title>Genome structures resolve the early diversification of teleost fishes.</title>
        <authorList>
            <person name="Parey E."/>
            <person name="Louis A."/>
            <person name="Montfort J."/>
            <person name="Bouchez O."/>
            <person name="Roques C."/>
            <person name="Iampietro C."/>
            <person name="Lluch J."/>
            <person name="Castinel A."/>
            <person name="Donnadieu C."/>
            <person name="Desvignes T."/>
            <person name="Floi Bucao C."/>
            <person name="Jouanno E."/>
            <person name="Wen M."/>
            <person name="Mejri S."/>
            <person name="Dirks R."/>
            <person name="Jansen H."/>
            <person name="Henkel C."/>
            <person name="Chen W.J."/>
            <person name="Zahm M."/>
            <person name="Cabau C."/>
            <person name="Klopp C."/>
            <person name="Thompson A.W."/>
            <person name="Robinson-Rechavi M."/>
            <person name="Braasch I."/>
            <person name="Lecointre G."/>
            <person name="Bobe J."/>
            <person name="Postlethwait J.H."/>
            <person name="Berthelot C."/>
            <person name="Roest Crollius H."/>
            <person name="Guiguen Y."/>
        </authorList>
    </citation>
    <scope>NUCLEOTIDE SEQUENCE</scope>
    <source>
        <strain evidence="17">WJC10195</strain>
    </source>
</reference>
<evidence type="ECO:0000259" key="16">
    <source>
        <dbReference type="PROSITE" id="PS50222"/>
    </source>
</evidence>
<sequence length="559" mass="62434">MEARSALLFLCLTKVYVGCDTNPLEDVVIDRYDIPRVCPREVQTGDFVRYHYNGTFLDGKKFDSSYDRGFPFIGQVGLGRLIAGMDRGIQGMCVNERRKVTVPPHLAYGSLGAGNVVPPDTILVFDLVLLDLWNTDDKVQTFTLRKAKDCQRTVVATDYVRYHYNGTLLDETPFDSSYRRNQTYDAYVMQGELIKGMDEGLVGMCVGELRTIIIPPFLAYGEQGYGTEVPPQASLVFSVLLVDLFNPKDGVTIDNQEVPKTCARKSVAGDFIRYHYNGTFQDGTPFDSSYQQNQTYNTYIGMGYVIPGMDKALQGVCIGEKRRITVPPQLAYGEKGTGDKIPGSAVLIFHIHVIDFHNPSDQVDIKVTYKPEECNLTTDANDLIKYRYNCSLLDGTLLYSSEHHDKPQETVLGANRVIEGLDLGLKSMCVGERREVTIPPHLGHGESGAHDVPGSAVLFFELELMELQKGVPEGYNFVWLKDSPEQIFLAMDMNSDNEVPLEEFSAFIKTQVSEGKGRLRPGQEPDTIINDMFANQDQNADGKIVAHELQVKVDAHDEL</sequence>
<dbReference type="EMBL" id="JAINUF010000012">
    <property type="protein sequence ID" value="KAJ8344696.1"/>
    <property type="molecule type" value="Genomic_DNA"/>
</dbReference>
<evidence type="ECO:0000313" key="17">
    <source>
        <dbReference type="EMBL" id="KAJ8344696.1"/>
    </source>
</evidence>
<dbReference type="AlphaFoldDB" id="A0A9Q1IM69"/>
<keyword evidence="4" id="KW-0479">Metal-binding</keyword>
<evidence type="ECO:0000256" key="14">
    <source>
        <dbReference type="SAM" id="SignalP"/>
    </source>
</evidence>
<evidence type="ECO:0000256" key="13">
    <source>
        <dbReference type="PROSITE-ProRule" id="PRU00277"/>
    </source>
</evidence>
<dbReference type="Pfam" id="PF00254">
    <property type="entry name" value="FKBP_C"/>
    <property type="match status" value="4"/>
</dbReference>
<evidence type="ECO:0000256" key="6">
    <source>
        <dbReference type="ARBA" id="ARBA00022737"/>
    </source>
</evidence>
<dbReference type="Proteomes" id="UP001152622">
    <property type="component" value="Chromosome 12"/>
</dbReference>
<gene>
    <name evidence="17" type="ORF">SKAU_G00288890</name>
</gene>
<keyword evidence="7" id="KW-0256">Endoplasmic reticulum</keyword>
<feature type="signal peptide" evidence="14">
    <location>
        <begin position="1"/>
        <end position="21"/>
    </location>
</feature>
<feature type="domain" description="PPIase FKBP-type" evidence="15">
    <location>
        <begin position="381"/>
        <end position="468"/>
    </location>
</feature>
<proteinExistence type="predicted"/>
<feature type="domain" description="EF-hand" evidence="16">
    <location>
        <begin position="479"/>
        <end position="514"/>
    </location>
</feature>
<evidence type="ECO:0000256" key="4">
    <source>
        <dbReference type="ARBA" id="ARBA00022723"/>
    </source>
</evidence>
<dbReference type="EC" id="5.2.1.8" evidence="3 13"/>
<dbReference type="GO" id="GO:0005783">
    <property type="term" value="C:endoplasmic reticulum"/>
    <property type="evidence" value="ECO:0007669"/>
    <property type="project" value="UniProtKB-SubCell"/>
</dbReference>
<dbReference type="GO" id="GO:0005509">
    <property type="term" value="F:calcium ion binding"/>
    <property type="evidence" value="ECO:0007669"/>
    <property type="project" value="InterPro"/>
</dbReference>
<dbReference type="Gene3D" id="1.10.238.10">
    <property type="entry name" value="EF-hand"/>
    <property type="match status" value="1"/>
</dbReference>
<keyword evidence="8" id="KW-0106">Calcium</keyword>
<dbReference type="InterPro" id="IPR002048">
    <property type="entry name" value="EF_hand_dom"/>
</dbReference>
<evidence type="ECO:0000256" key="2">
    <source>
        <dbReference type="ARBA" id="ARBA00004240"/>
    </source>
</evidence>
<evidence type="ECO:0000256" key="5">
    <source>
        <dbReference type="ARBA" id="ARBA00022729"/>
    </source>
</evidence>
<keyword evidence="5 14" id="KW-0732">Signal</keyword>
<dbReference type="PROSITE" id="PS50222">
    <property type="entry name" value="EF_HAND_2"/>
    <property type="match status" value="1"/>
</dbReference>
<name>A0A9Q1IM69_SYNKA</name>
<evidence type="ECO:0000256" key="1">
    <source>
        <dbReference type="ARBA" id="ARBA00000971"/>
    </source>
</evidence>
<dbReference type="FunFam" id="3.10.50.40:FF:000002">
    <property type="entry name" value="Peptidylprolyl isomerase"/>
    <property type="match status" value="3"/>
</dbReference>
<feature type="domain" description="PPIase FKBP-type" evidence="15">
    <location>
        <begin position="45"/>
        <end position="133"/>
    </location>
</feature>
<evidence type="ECO:0000256" key="7">
    <source>
        <dbReference type="ARBA" id="ARBA00022824"/>
    </source>
</evidence>
<evidence type="ECO:0000259" key="15">
    <source>
        <dbReference type="PROSITE" id="PS50059"/>
    </source>
</evidence>
<evidence type="ECO:0000256" key="12">
    <source>
        <dbReference type="ARBA" id="ARBA00055986"/>
    </source>
</evidence>
<dbReference type="GO" id="GO:0003755">
    <property type="term" value="F:peptidyl-prolyl cis-trans isomerase activity"/>
    <property type="evidence" value="ECO:0007669"/>
    <property type="project" value="UniProtKB-KW"/>
</dbReference>
<dbReference type="Gene3D" id="3.10.50.40">
    <property type="match status" value="4"/>
</dbReference>
<dbReference type="InterPro" id="IPR051989">
    <property type="entry name" value="FKBP-like_isomerase"/>
</dbReference>
<comment type="function">
    <text evidence="12">PPIases accelerate the folding of proteins during protein synthesis.</text>
</comment>
<evidence type="ECO:0000256" key="11">
    <source>
        <dbReference type="ARBA" id="ARBA00023235"/>
    </source>
</evidence>
<dbReference type="SUPFAM" id="SSF54534">
    <property type="entry name" value="FKBP-like"/>
    <property type="match status" value="4"/>
</dbReference>
<evidence type="ECO:0000256" key="3">
    <source>
        <dbReference type="ARBA" id="ARBA00013194"/>
    </source>
</evidence>
<dbReference type="SUPFAM" id="SSF47473">
    <property type="entry name" value="EF-hand"/>
    <property type="match status" value="1"/>
</dbReference>
<dbReference type="InterPro" id="IPR046357">
    <property type="entry name" value="PPIase_dom_sf"/>
</dbReference>
<organism evidence="17 18">
    <name type="scientific">Synaphobranchus kaupii</name>
    <name type="common">Kaup's arrowtooth eel</name>
    <dbReference type="NCBI Taxonomy" id="118154"/>
    <lineage>
        <taxon>Eukaryota</taxon>
        <taxon>Metazoa</taxon>
        <taxon>Chordata</taxon>
        <taxon>Craniata</taxon>
        <taxon>Vertebrata</taxon>
        <taxon>Euteleostomi</taxon>
        <taxon>Actinopterygii</taxon>
        <taxon>Neopterygii</taxon>
        <taxon>Teleostei</taxon>
        <taxon>Anguilliformes</taxon>
        <taxon>Synaphobranchidae</taxon>
        <taxon>Synaphobranchus</taxon>
    </lineage>
</organism>
<evidence type="ECO:0000313" key="18">
    <source>
        <dbReference type="Proteomes" id="UP001152622"/>
    </source>
</evidence>
<evidence type="ECO:0000256" key="10">
    <source>
        <dbReference type="ARBA" id="ARBA00023180"/>
    </source>
</evidence>
<comment type="subcellular location">
    <subcellularLocation>
        <location evidence="2">Endoplasmic reticulum</location>
    </subcellularLocation>
</comment>
<dbReference type="InterPro" id="IPR011992">
    <property type="entry name" value="EF-hand-dom_pair"/>
</dbReference>
<keyword evidence="6" id="KW-0677">Repeat</keyword>
<evidence type="ECO:0000256" key="9">
    <source>
        <dbReference type="ARBA" id="ARBA00023110"/>
    </source>
</evidence>
<comment type="catalytic activity">
    <reaction evidence="1 13">
        <text>[protein]-peptidylproline (omega=180) = [protein]-peptidylproline (omega=0)</text>
        <dbReference type="Rhea" id="RHEA:16237"/>
        <dbReference type="Rhea" id="RHEA-COMP:10747"/>
        <dbReference type="Rhea" id="RHEA-COMP:10748"/>
        <dbReference type="ChEBI" id="CHEBI:83833"/>
        <dbReference type="ChEBI" id="CHEBI:83834"/>
        <dbReference type="EC" id="5.2.1.8"/>
    </reaction>
</comment>
<feature type="domain" description="PPIase FKBP-type" evidence="15">
    <location>
        <begin position="157"/>
        <end position="245"/>
    </location>
</feature>
<keyword evidence="9 13" id="KW-0697">Rotamase</keyword>
<keyword evidence="18" id="KW-1185">Reference proteome</keyword>
<dbReference type="PANTHER" id="PTHR46046:SF3">
    <property type="entry name" value="PEPTIDYL-PROLYL CIS-TRANS ISOMERASE FKBP10"/>
    <property type="match status" value="1"/>
</dbReference>